<protein>
    <submittedName>
        <fullName evidence="1">ISLre2 family transposase</fullName>
    </submittedName>
</protein>
<reference evidence="1 2" key="1">
    <citation type="journal article" date="2018" name="Front. Microbiol.">
        <title>Comparative Genomics of the Herbivore Gut Symbiont Lactobacillus reuteri Reveals Genetic Diversity and Lifestyle Adaptation.</title>
        <authorList>
            <person name="Zhao J."/>
        </authorList>
    </citation>
    <scope>NUCLEOTIDE SEQUENCE [LARGE SCALE GENOMIC DNA]</scope>
    <source>
        <strain evidence="1 2">LR10</strain>
    </source>
</reference>
<dbReference type="EMBL" id="QGHT01000314">
    <property type="protein sequence ID" value="PWT37094.1"/>
    <property type="molecule type" value="Genomic_DNA"/>
</dbReference>
<organism evidence="1 2">
    <name type="scientific">Limosilactobacillus reuteri</name>
    <name type="common">Lactobacillus reuteri</name>
    <dbReference type="NCBI Taxonomy" id="1598"/>
    <lineage>
        <taxon>Bacteria</taxon>
        <taxon>Bacillati</taxon>
        <taxon>Bacillota</taxon>
        <taxon>Bacilli</taxon>
        <taxon>Lactobacillales</taxon>
        <taxon>Lactobacillaceae</taxon>
        <taxon>Limosilactobacillus</taxon>
    </lineage>
</organism>
<name>A0A855X8C3_LIMRT</name>
<sequence length="86" mass="10291">HTLGRHNELAMRAIKAVRHHDQAELTIILDTYESQNLTEKQADDLMRLRKYLQRNWRYILSPQMRGFKDIHLIGSVESSHRAFTYR</sequence>
<evidence type="ECO:0000313" key="1">
    <source>
        <dbReference type="EMBL" id="PWT37094.1"/>
    </source>
</evidence>
<evidence type="ECO:0000313" key="2">
    <source>
        <dbReference type="Proteomes" id="UP000245980"/>
    </source>
</evidence>
<gene>
    <name evidence="1" type="ORF">DKZ22_13540</name>
</gene>
<feature type="non-terminal residue" evidence="1">
    <location>
        <position position="1"/>
    </location>
</feature>
<dbReference type="AlphaFoldDB" id="A0A855X8C3"/>
<dbReference type="Proteomes" id="UP000245980">
    <property type="component" value="Unassembled WGS sequence"/>
</dbReference>
<feature type="non-terminal residue" evidence="1">
    <location>
        <position position="86"/>
    </location>
</feature>
<accession>A0A855X8C3</accession>
<proteinExistence type="predicted"/>
<comment type="caution">
    <text evidence="1">The sequence shown here is derived from an EMBL/GenBank/DDBJ whole genome shotgun (WGS) entry which is preliminary data.</text>
</comment>